<dbReference type="InterPro" id="IPR029063">
    <property type="entry name" value="SAM-dependent_MTases_sf"/>
</dbReference>
<dbReference type="GO" id="GO:0005634">
    <property type="term" value="C:nucleus"/>
    <property type="evidence" value="ECO:0007669"/>
    <property type="project" value="TreeGrafter"/>
</dbReference>
<proteinExistence type="inferred from homology"/>
<reference evidence="8" key="1">
    <citation type="submission" date="2016-01" db="EMBL/GenBank/DDBJ databases">
        <title>Reference transcriptome for the parasite Schistocephalus solidus: insights into the molecular evolution of parasitism.</title>
        <authorList>
            <person name="Hebert F.O."/>
            <person name="Grambauer S."/>
            <person name="Barber I."/>
            <person name="Landry C.R."/>
            <person name="Aubin-Horth N."/>
        </authorList>
    </citation>
    <scope>NUCLEOTIDE SEQUENCE</scope>
</reference>
<comment type="catalytic activity">
    <reaction evidence="4">
        <text>a 5'-end (N(7)-methyl 5'-triphosphoguanosine)-ribonucleoside in snoRNA + S-adenosyl-L-methionine = a 5'-end (N(2),N(7)-dimethyl 5'-triphosphoguanosine)-ribonucleoside in snoRNA + S-adenosyl-L-homocysteine + H(+)</text>
        <dbReference type="Rhea" id="RHEA:78475"/>
        <dbReference type="Rhea" id="RHEA-COMP:19086"/>
        <dbReference type="Rhea" id="RHEA-COMP:19088"/>
        <dbReference type="ChEBI" id="CHEBI:15378"/>
        <dbReference type="ChEBI" id="CHEBI:57856"/>
        <dbReference type="ChEBI" id="CHEBI:59789"/>
        <dbReference type="ChEBI" id="CHEBI:156461"/>
        <dbReference type="ChEBI" id="CHEBI:172880"/>
    </reaction>
    <physiologicalReaction direction="left-to-right" evidence="4">
        <dbReference type="Rhea" id="RHEA:78476"/>
    </physiologicalReaction>
</comment>
<comment type="catalytic activity">
    <reaction evidence="5">
        <text>a 5'-end (N(2),N(7)-dimethyl 5'-triphosphoguanosine)-ribonucleoside in snRNA + S-adenosyl-L-methionine = a 5'-end (N(2),N(2),N(7)-trimethyl 5'-triphosphoguanosine)-ribonucleoside in snRNA + S-adenosyl-L-homocysteine + H(+)</text>
        <dbReference type="Rhea" id="RHEA:78479"/>
        <dbReference type="Rhea" id="RHEA-COMP:19087"/>
        <dbReference type="Rhea" id="RHEA-COMP:19089"/>
        <dbReference type="ChEBI" id="CHEBI:15378"/>
        <dbReference type="ChEBI" id="CHEBI:57856"/>
        <dbReference type="ChEBI" id="CHEBI:59789"/>
        <dbReference type="ChEBI" id="CHEBI:167623"/>
        <dbReference type="ChEBI" id="CHEBI:172880"/>
    </reaction>
    <physiologicalReaction direction="left-to-right" evidence="5">
        <dbReference type="Rhea" id="RHEA:78480"/>
    </physiologicalReaction>
</comment>
<accession>A0A0X3PQB6</accession>
<dbReference type="GO" id="GO:0071164">
    <property type="term" value="F:RNA cap trimethylguanosine synthase activity"/>
    <property type="evidence" value="ECO:0007669"/>
    <property type="project" value="TreeGrafter"/>
</dbReference>
<sequence>MFRIATPRRKGELLLRLPVHCLNPRWSRPQIPPRLSPSRVCEPTDPGGNLKGSILVILKPERFKGDASLCADPEMTKWWKRRYDLFERFDDGIELDKESWYSVTPEIIARHQARMCSCHLIIDGFAGVGGNSIQFAQTCAFVISIDNSMERLGLLQKNAAVYGATSKIDSICGDLANVLSALRSGPITPRSPPTIAFVGEISCLAQEVSAEASLKESHSFRADMEKSPVSLGATLARSNLPEEASAPADRNSPCVLTPPTCAESLDPQVTAISTVAPEELTEDLHCGKESSSPSEAILSLTHHDPAVPTVTSEKEIGKDPARSEELPVSSNIVDVVFMSPPWGGQNYKERVLPPGAASWNRKRRKLWFETLGDEPESFFNLDDIDILPGAMTAARQMTNRVVVYLPRNSAIGQLLKLGWRDMTDSQNRVDVAIEDYWLRGRRLAVAAYVGDFRDLGTMED</sequence>
<comment type="catalytic activity">
    <reaction evidence="3">
        <text>a 5'-end (N(2),N(7)-dimethyl 5'-triphosphoguanosine)-ribonucleoside in snoRNA + S-adenosyl-L-methionine = a 5'-end (N(2),N(2),N(7)-trimethyl 5'-triphosphoguanosine)-ribonucleoside in snoRNA + S-adenosyl-L-homocysteine + H(+)</text>
        <dbReference type="Rhea" id="RHEA:78507"/>
        <dbReference type="Rhea" id="RHEA-COMP:19088"/>
        <dbReference type="Rhea" id="RHEA-COMP:19090"/>
        <dbReference type="ChEBI" id="CHEBI:15378"/>
        <dbReference type="ChEBI" id="CHEBI:57856"/>
        <dbReference type="ChEBI" id="CHEBI:59789"/>
        <dbReference type="ChEBI" id="CHEBI:167623"/>
        <dbReference type="ChEBI" id="CHEBI:172880"/>
    </reaction>
    <physiologicalReaction direction="left-to-right" evidence="3">
        <dbReference type="Rhea" id="RHEA:78508"/>
    </physiologicalReaction>
</comment>
<organism evidence="8">
    <name type="scientific">Schistocephalus solidus</name>
    <name type="common">Tapeworm</name>
    <dbReference type="NCBI Taxonomy" id="70667"/>
    <lineage>
        <taxon>Eukaryota</taxon>
        <taxon>Metazoa</taxon>
        <taxon>Spiralia</taxon>
        <taxon>Lophotrochozoa</taxon>
        <taxon>Platyhelminthes</taxon>
        <taxon>Cestoda</taxon>
        <taxon>Eucestoda</taxon>
        <taxon>Diphyllobothriidea</taxon>
        <taxon>Diphyllobothriidae</taxon>
        <taxon>Schistocephalus</taxon>
    </lineage>
</organism>
<dbReference type="PANTHER" id="PTHR14741:SF32">
    <property type="entry name" value="TRIMETHYLGUANOSINE SYNTHASE"/>
    <property type="match status" value="1"/>
</dbReference>
<dbReference type="Pfam" id="PF09445">
    <property type="entry name" value="Methyltransf_15"/>
    <property type="match status" value="2"/>
</dbReference>
<comment type="catalytic activity">
    <reaction evidence="6">
        <text>a 5'-end (N(7)-methyl 5'-triphosphoguanosine)-ribonucleoside in snRNA + S-adenosyl-L-methionine = a 5'-end (N(2),N(7)-dimethyl 5'-triphosphoguanosine)-ribonucleoside in snRNA + S-adenosyl-L-homocysteine + H(+)</text>
        <dbReference type="Rhea" id="RHEA:78471"/>
        <dbReference type="Rhea" id="RHEA-COMP:19085"/>
        <dbReference type="Rhea" id="RHEA-COMP:19087"/>
        <dbReference type="ChEBI" id="CHEBI:15378"/>
        <dbReference type="ChEBI" id="CHEBI:57856"/>
        <dbReference type="ChEBI" id="CHEBI:59789"/>
        <dbReference type="ChEBI" id="CHEBI:156461"/>
        <dbReference type="ChEBI" id="CHEBI:172880"/>
    </reaction>
    <physiologicalReaction direction="left-to-right" evidence="6">
        <dbReference type="Rhea" id="RHEA:78472"/>
    </physiologicalReaction>
</comment>
<dbReference type="AlphaFoldDB" id="A0A0X3PQB6"/>
<dbReference type="PANTHER" id="PTHR14741">
    <property type="entry name" value="S-ADENOSYLMETHIONINE-DEPENDENT METHYLTRANSFERASE RELATED"/>
    <property type="match status" value="1"/>
</dbReference>
<comment type="similarity">
    <text evidence="2">Belongs to the methyltransferase superfamily. Trimethylguanosine synthase family.</text>
</comment>
<name>A0A0X3PQB6_SCHSO</name>
<evidence type="ECO:0000256" key="2">
    <source>
        <dbReference type="ARBA" id="ARBA00025783"/>
    </source>
</evidence>
<evidence type="ECO:0000256" key="5">
    <source>
        <dbReference type="ARBA" id="ARBA00048763"/>
    </source>
</evidence>
<dbReference type="Gene3D" id="3.40.50.150">
    <property type="entry name" value="Vaccinia Virus protein VP39"/>
    <property type="match status" value="1"/>
</dbReference>
<evidence type="ECO:0000256" key="4">
    <source>
        <dbReference type="ARBA" id="ARBA00048740"/>
    </source>
</evidence>
<dbReference type="InterPro" id="IPR019012">
    <property type="entry name" value="RNA_cap_Gua-N2-MeTrfase"/>
</dbReference>
<evidence type="ECO:0000313" key="8">
    <source>
        <dbReference type="EMBL" id="JAP54143.1"/>
    </source>
</evidence>
<gene>
    <name evidence="8" type="ORF">TR144045</name>
</gene>
<evidence type="ECO:0000256" key="6">
    <source>
        <dbReference type="ARBA" id="ARBA00049075"/>
    </source>
</evidence>
<dbReference type="EMBL" id="GEEE01009082">
    <property type="protein sequence ID" value="JAP54143.1"/>
    <property type="molecule type" value="Transcribed_RNA"/>
</dbReference>
<dbReference type="SUPFAM" id="SSF53335">
    <property type="entry name" value="S-adenosyl-L-methionine-dependent methyltransferases"/>
    <property type="match status" value="1"/>
</dbReference>
<protein>
    <recommendedName>
        <fullName evidence="1">Trimethylguanosine synthase</fullName>
    </recommendedName>
    <alternativeName>
        <fullName evidence="7">Cap-specific guanine-N(2) methyltransferase</fullName>
    </alternativeName>
</protein>
<evidence type="ECO:0000256" key="3">
    <source>
        <dbReference type="ARBA" id="ARBA00047418"/>
    </source>
</evidence>
<evidence type="ECO:0000256" key="1">
    <source>
        <dbReference type="ARBA" id="ARBA00018517"/>
    </source>
</evidence>
<evidence type="ECO:0000256" key="7">
    <source>
        <dbReference type="ARBA" id="ARBA00049790"/>
    </source>
</evidence>